<dbReference type="SUPFAM" id="SSF57756">
    <property type="entry name" value="Retrovirus zinc finger-like domains"/>
    <property type="match status" value="1"/>
</dbReference>
<evidence type="ECO:0008006" key="6">
    <source>
        <dbReference type="Google" id="ProtNLM"/>
    </source>
</evidence>
<evidence type="ECO:0000256" key="1">
    <source>
        <dbReference type="ARBA" id="ARBA00022664"/>
    </source>
</evidence>
<sequence>MNDRDDPLKKELPDSDYESVPETKSKDSNDSSIKRDLPTQIRHCTPFIPSTMEELKALANQMDDMKRQFAEQLRVQNELLQNQSNELFTLKTHAANQPHPSHSQNVHLSHAENVLKQFIKSPIKMFYDENPKKPILAFDGSNYPDWEKAIDRTLVHAFDRDASFIEDLDNFEKLNQPENRAVASLIRNSLDPALVTIIESGTNNKSRERFLALRKRCTRRSGRRHKLMAIEKILRLASERPPASKTWLASWCALKADLDRVNPTLDEVWGLLLQAVTTPPSGVDKKNFDYSISQPLDNMDTPPAFNEVTTIIQSALSKTSSCTSTLSPGTIPTDVEMSVGQIAAYKANARYVPPQILQQQDPQAKSKFSVEKASFYKGKNQTDSLYEQYGYACLYCREEGHWYSDCDVYWEDVCFGRIKEPPTNHAEKGSRYVPPMRPQKSDVRPNNNKLRKIDLPNVHDGVVLVDSGATTNVSGPSPFFTITAKLPAPRSVSLAVSDCIAPLNYVGRLSIPTSKGTISVDDVYFCKGVKGSILSTGWLVAAG</sequence>
<dbReference type="GO" id="GO:0003676">
    <property type="term" value="F:nucleic acid binding"/>
    <property type="evidence" value="ECO:0007669"/>
    <property type="project" value="InterPro"/>
</dbReference>
<dbReference type="Proteomes" id="UP000235388">
    <property type="component" value="Unassembled WGS sequence"/>
</dbReference>
<dbReference type="OrthoDB" id="2506816at2759"/>
<name>A0A2N5STU2_9BASI</name>
<feature type="region of interest" description="Disordered" evidence="3">
    <location>
        <begin position="424"/>
        <end position="448"/>
    </location>
</feature>
<gene>
    <name evidence="4" type="ORF">PCANC_13356</name>
</gene>
<dbReference type="GO" id="GO:0006397">
    <property type="term" value="P:mRNA processing"/>
    <property type="evidence" value="ECO:0007669"/>
    <property type="project" value="UniProtKB-KW"/>
</dbReference>
<proteinExistence type="predicted"/>
<feature type="region of interest" description="Disordered" evidence="3">
    <location>
        <begin position="1"/>
        <end position="42"/>
    </location>
</feature>
<feature type="coiled-coil region" evidence="2">
    <location>
        <begin position="48"/>
        <end position="75"/>
    </location>
</feature>
<reference evidence="4 5" key="1">
    <citation type="submission" date="2017-11" db="EMBL/GenBank/DDBJ databases">
        <title>De novo assembly and phasing of dikaryotic genomes from two isolates of Puccinia coronata f. sp. avenae, the causal agent of oat crown rust.</title>
        <authorList>
            <person name="Miller M.E."/>
            <person name="Zhang Y."/>
            <person name="Omidvar V."/>
            <person name="Sperschneider J."/>
            <person name="Schwessinger B."/>
            <person name="Raley C."/>
            <person name="Palmer J.M."/>
            <person name="Garnica D."/>
            <person name="Upadhyaya N."/>
            <person name="Rathjen J."/>
            <person name="Taylor J.M."/>
            <person name="Park R.F."/>
            <person name="Dodds P.N."/>
            <person name="Hirsch C.D."/>
            <person name="Kianian S.F."/>
            <person name="Figueroa M."/>
        </authorList>
    </citation>
    <scope>NUCLEOTIDE SEQUENCE [LARGE SCALE GENOMIC DNA]</scope>
    <source>
        <strain evidence="4">12NC29</strain>
    </source>
</reference>
<feature type="compositionally biased region" description="Basic and acidic residues" evidence="3">
    <location>
        <begin position="1"/>
        <end position="13"/>
    </location>
</feature>
<evidence type="ECO:0000313" key="4">
    <source>
        <dbReference type="EMBL" id="PLW16669.1"/>
    </source>
</evidence>
<dbReference type="InterPro" id="IPR036875">
    <property type="entry name" value="Znf_CCHC_sf"/>
</dbReference>
<keyword evidence="1" id="KW-0507">mRNA processing</keyword>
<organism evidence="4 5">
    <name type="scientific">Puccinia coronata f. sp. avenae</name>
    <dbReference type="NCBI Taxonomy" id="200324"/>
    <lineage>
        <taxon>Eukaryota</taxon>
        <taxon>Fungi</taxon>
        <taxon>Dikarya</taxon>
        <taxon>Basidiomycota</taxon>
        <taxon>Pucciniomycotina</taxon>
        <taxon>Pucciniomycetes</taxon>
        <taxon>Pucciniales</taxon>
        <taxon>Pucciniaceae</taxon>
        <taxon>Puccinia</taxon>
    </lineage>
</organism>
<evidence type="ECO:0000256" key="2">
    <source>
        <dbReference type="SAM" id="Coils"/>
    </source>
</evidence>
<comment type="caution">
    <text evidence="4">The sequence shown here is derived from an EMBL/GenBank/DDBJ whole genome shotgun (WGS) entry which is preliminary data.</text>
</comment>
<keyword evidence="5" id="KW-1185">Reference proteome</keyword>
<evidence type="ECO:0000256" key="3">
    <source>
        <dbReference type="SAM" id="MobiDB-lite"/>
    </source>
</evidence>
<dbReference type="GO" id="GO:0008270">
    <property type="term" value="F:zinc ion binding"/>
    <property type="evidence" value="ECO:0007669"/>
    <property type="project" value="InterPro"/>
</dbReference>
<dbReference type="EMBL" id="PGCJ01000865">
    <property type="protein sequence ID" value="PLW16669.1"/>
    <property type="molecule type" value="Genomic_DNA"/>
</dbReference>
<protein>
    <recommendedName>
        <fullName evidence="6">CCHC-type domain-containing protein</fullName>
    </recommendedName>
</protein>
<feature type="compositionally biased region" description="Basic and acidic residues" evidence="3">
    <location>
        <begin position="21"/>
        <end position="37"/>
    </location>
</feature>
<keyword evidence="2" id="KW-0175">Coiled coil</keyword>
<accession>A0A2N5STU2</accession>
<dbReference type="AlphaFoldDB" id="A0A2N5STU2"/>
<evidence type="ECO:0000313" key="5">
    <source>
        <dbReference type="Proteomes" id="UP000235388"/>
    </source>
</evidence>